<evidence type="ECO:0000313" key="3">
    <source>
        <dbReference type="Proteomes" id="UP001140011"/>
    </source>
</evidence>
<evidence type="ECO:0000313" key="2">
    <source>
        <dbReference type="EMBL" id="KAJ2748786.1"/>
    </source>
</evidence>
<organism evidence="2 3">
    <name type="scientific">Coemansia pectinata</name>
    <dbReference type="NCBI Taxonomy" id="1052879"/>
    <lineage>
        <taxon>Eukaryota</taxon>
        <taxon>Fungi</taxon>
        <taxon>Fungi incertae sedis</taxon>
        <taxon>Zoopagomycota</taxon>
        <taxon>Kickxellomycotina</taxon>
        <taxon>Kickxellomycetes</taxon>
        <taxon>Kickxellales</taxon>
        <taxon>Kickxellaceae</taxon>
        <taxon>Coemansia</taxon>
    </lineage>
</organism>
<comment type="caution">
    <text evidence="2">The sequence shown here is derived from an EMBL/GenBank/DDBJ whole genome shotgun (WGS) entry which is preliminary data.</text>
</comment>
<sequence length="687" mass="74092">MDGTVWTRAIGTALTTLENALLEGSTVSTPTAGNLGPSFIRKHTQKAPSDTLSDIEIPESPAKRRRESASSMSLLPVNDDTTKPTAKSRKISTALSSQFARSLSMSNGDDSFGSGSSIAVATNDVLLVSAGAADSPLSSMLSSSSSTSSMSTWHTSGPDYSSFSTRALVHPAASRSAKARDKSRLNGDGPELYHKAGDQQSSQLSMDMDNSDSMASFRTSCLDANNSKGISGGVSGRDVADVDIFTELFRPLVPPLDRIADTESVHAAVQQWAMAAQTCTTNEPTTMLVEVVDQQILRLKELLPAIIGHLSNDYNSPDSLLLQQGEFLRELCHAICETACIGEWLLQRQFHLLPVFFPALANDARALSMLHQATKMARVCEDMYGVLQWSPQFSPALSEMAAEFEEVIHTKHALYGDVVAQGGLAWKAVGLPVDSTLLARVKQWMESVSDLCLGRIAHVYERRAKSSLAYNDEMLSADALLHCSIQALSSTALCVSMCGDSFPNLMPHVMYIAAECTLWTCNKFKAPVSAPTMQLANNCRRICGKSDTQHFQGKQLSSRAMRLLAACESILKLLSLTKAILVGNSTLSVFDLNVRIDHADYVLGALETLAASLVEFSWSLAEILAAFRADGQVANPSGTMVLFVDSVAKFARRIIEFGGGSKLATAETRLRLHQIQGCANSLSVLYK</sequence>
<feature type="region of interest" description="Disordered" evidence="1">
    <location>
        <begin position="43"/>
        <end position="92"/>
    </location>
</feature>
<feature type="compositionally biased region" description="Low complexity" evidence="1">
    <location>
        <begin position="198"/>
        <end position="210"/>
    </location>
</feature>
<protein>
    <submittedName>
        <fullName evidence="2">Uncharacterized protein</fullName>
    </submittedName>
</protein>
<feature type="compositionally biased region" description="Low complexity" evidence="1">
    <location>
        <begin position="137"/>
        <end position="152"/>
    </location>
</feature>
<feature type="region of interest" description="Disordered" evidence="1">
    <location>
        <begin position="137"/>
        <end position="156"/>
    </location>
</feature>
<name>A0A9W8L8U7_9FUNG</name>
<dbReference type="OrthoDB" id="2162799at2759"/>
<dbReference type="EMBL" id="JANBUH010000965">
    <property type="protein sequence ID" value="KAJ2748786.1"/>
    <property type="molecule type" value="Genomic_DNA"/>
</dbReference>
<gene>
    <name evidence="2" type="ORF">GGI19_005965</name>
</gene>
<dbReference type="Proteomes" id="UP001140011">
    <property type="component" value="Unassembled WGS sequence"/>
</dbReference>
<reference evidence="2" key="1">
    <citation type="submission" date="2022-07" db="EMBL/GenBank/DDBJ databases">
        <title>Phylogenomic reconstructions and comparative analyses of Kickxellomycotina fungi.</title>
        <authorList>
            <person name="Reynolds N.K."/>
            <person name="Stajich J.E."/>
            <person name="Barry K."/>
            <person name="Grigoriev I.V."/>
            <person name="Crous P."/>
            <person name="Smith M.E."/>
        </authorList>
    </citation>
    <scope>NUCLEOTIDE SEQUENCE</scope>
    <source>
        <strain evidence="2">BCRC 34297</strain>
    </source>
</reference>
<feature type="compositionally biased region" description="Basic and acidic residues" evidence="1">
    <location>
        <begin position="178"/>
        <end position="197"/>
    </location>
</feature>
<dbReference type="AlphaFoldDB" id="A0A9W8L8U7"/>
<evidence type="ECO:0000256" key="1">
    <source>
        <dbReference type="SAM" id="MobiDB-lite"/>
    </source>
</evidence>
<feature type="region of interest" description="Disordered" evidence="1">
    <location>
        <begin position="171"/>
        <end position="210"/>
    </location>
</feature>
<proteinExistence type="predicted"/>
<accession>A0A9W8L8U7</accession>
<keyword evidence="3" id="KW-1185">Reference proteome</keyword>